<evidence type="ECO:0000313" key="7">
    <source>
        <dbReference type="Proteomes" id="UP000568380"/>
    </source>
</evidence>
<evidence type="ECO:0000313" key="6">
    <source>
        <dbReference type="EMBL" id="MBB5084170.1"/>
    </source>
</evidence>
<dbReference type="GO" id="GO:0030313">
    <property type="term" value="C:cell envelope"/>
    <property type="evidence" value="ECO:0007669"/>
    <property type="project" value="UniProtKB-SubCell"/>
</dbReference>
<dbReference type="InterPro" id="IPR028082">
    <property type="entry name" value="Peripla_BP_I"/>
</dbReference>
<evidence type="ECO:0000259" key="5">
    <source>
        <dbReference type="Pfam" id="PF13407"/>
    </source>
</evidence>
<reference evidence="6 7" key="1">
    <citation type="submission" date="2020-08" db="EMBL/GenBank/DDBJ databases">
        <title>Genomic Encyclopedia of Type Strains, Phase IV (KMG-IV): sequencing the most valuable type-strain genomes for metagenomic binning, comparative biology and taxonomic classification.</title>
        <authorList>
            <person name="Goeker M."/>
        </authorList>
    </citation>
    <scope>NUCLEOTIDE SEQUENCE [LARGE SCALE GENOMIC DNA]</scope>
    <source>
        <strain evidence="6 7">DSM 45385</strain>
    </source>
</reference>
<name>A0A7W8AFJ0_9ACTN</name>
<proteinExistence type="inferred from homology"/>
<dbReference type="PANTHER" id="PTHR46847:SF1">
    <property type="entry name" value="D-ALLOSE-BINDING PERIPLASMIC PROTEIN-RELATED"/>
    <property type="match status" value="1"/>
</dbReference>
<evidence type="ECO:0000256" key="2">
    <source>
        <dbReference type="ARBA" id="ARBA00007639"/>
    </source>
</evidence>
<gene>
    <name evidence="6" type="ORF">HNR40_009678</name>
</gene>
<dbReference type="EMBL" id="JACHIN010000021">
    <property type="protein sequence ID" value="MBB5084170.1"/>
    <property type="molecule type" value="Genomic_DNA"/>
</dbReference>
<feature type="signal peptide" evidence="4">
    <location>
        <begin position="1"/>
        <end position="18"/>
    </location>
</feature>
<evidence type="ECO:0000256" key="1">
    <source>
        <dbReference type="ARBA" id="ARBA00004196"/>
    </source>
</evidence>
<dbReference type="PANTHER" id="PTHR46847">
    <property type="entry name" value="D-ALLOSE-BINDING PERIPLASMIC PROTEIN-RELATED"/>
    <property type="match status" value="1"/>
</dbReference>
<dbReference type="AlphaFoldDB" id="A0A7W8AFJ0"/>
<keyword evidence="7" id="KW-1185">Reference proteome</keyword>
<protein>
    <submittedName>
        <fullName evidence="6">Ribose transport system substrate-binding protein</fullName>
    </submittedName>
</protein>
<organism evidence="6 7">
    <name type="scientific">Nonomuraea endophytica</name>
    <dbReference type="NCBI Taxonomy" id="714136"/>
    <lineage>
        <taxon>Bacteria</taxon>
        <taxon>Bacillati</taxon>
        <taxon>Actinomycetota</taxon>
        <taxon>Actinomycetes</taxon>
        <taxon>Streptosporangiales</taxon>
        <taxon>Streptosporangiaceae</taxon>
        <taxon>Nonomuraea</taxon>
    </lineage>
</organism>
<accession>A0A7W8AFJ0</accession>
<dbReference type="Gene3D" id="3.40.50.2300">
    <property type="match status" value="2"/>
</dbReference>
<dbReference type="Pfam" id="PF13407">
    <property type="entry name" value="Peripla_BP_4"/>
    <property type="match status" value="1"/>
</dbReference>
<dbReference type="PROSITE" id="PS51257">
    <property type="entry name" value="PROKAR_LIPOPROTEIN"/>
    <property type="match status" value="1"/>
</dbReference>
<dbReference type="SUPFAM" id="SSF53822">
    <property type="entry name" value="Periplasmic binding protein-like I"/>
    <property type="match status" value="1"/>
</dbReference>
<feature type="chain" id="PRO_5039588927" evidence="4">
    <location>
        <begin position="19"/>
        <end position="344"/>
    </location>
</feature>
<evidence type="ECO:0000256" key="3">
    <source>
        <dbReference type="ARBA" id="ARBA00022729"/>
    </source>
</evidence>
<feature type="domain" description="Periplasmic binding protein" evidence="5">
    <location>
        <begin position="28"/>
        <end position="286"/>
    </location>
</feature>
<keyword evidence="3 4" id="KW-0732">Signal</keyword>
<dbReference type="GO" id="GO:0030246">
    <property type="term" value="F:carbohydrate binding"/>
    <property type="evidence" value="ECO:0007669"/>
    <property type="project" value="UniProtKB-ARBA"/>
</dbReference>
<comment type="subcellular location">
    <subcellularLocation>
        <location evidence="1">Cell envelope</location>
    </subcellularLocation>
</comment>
<dbReference type="Proteomes" id="UP000568380">
    <property type="component" value="Unassembled WGS sequence"/>
</dbReference>
<dbReference type="InterPro" id="IPR025997">
    <property type="entry name" value="SBP_2_dom"/>
</dbReference>
<evidence type="ECO:0000256" key="4">
    <source>
        <dbReference type="SAM" id="SignalP"/>
    </source>
</evidence>
<dbReference type="RefSeq" id="WP_184973870.1">
    <property type="nucleotide sequence ID" value="NZ_JACHIN010000021.1"/>
</dbReference>
<comment type="caution">
    <text evidence="6">The sequence shown here is derived from an EMBL/GenBank/DDBJ whole genome shotgun (WGS) entry which is preliminary data.</text>
</comment>
<sequence length="344" mass="35869">MKRALIAVLVLTAACSGGGPTSSGAPKIGFSLATTDADFAQEMAAGGQFGADTVGGVELQISAPNSVDPPAQVKLFGDLGRTAPDGIAIEDLAPELFVRPLADLAARKIRLVGVDTVPAPGSNVGLYVGNDNRGAGKQLALEAIKLLPPDASGEVVLGTPNPGVPVLDERANGMKEAFAEKLPGVKVLGPFETKNDPAANFEIWNGLVKAHPKALAFLGTGDQDAYNLAKAKQTAGGSYLVAAFDLDPKTLAAVKDGTSFAAMSPEHYFKGYVAIRMLAEAAKAGKPLPEGWVDPGHLLVTKDNVDEITARQASDQAKREWLKSRADEFFSGIQGRLRPMSEAK</sequence>
<comment type="similarity">
    <text evidence="2">Belongs to the bacterial solute-binding protein 2 family.</text>
</comment>